<evidence type="ECO:0000256" key="3">
    <source>
        <dbReference type="ARBA" id="ARBA00022448"/>
    </source>
</evidence>
<evidence type="ECO:0000256" key="2">
    <source>
        <dbReference type="ARBA" id="ARBA00007935"/>
    </source>
</evidence>
<evidence type="ECO:0000256" key="1">
    <source>
        <dbReference type="ARBA" id="ARBA00004651"/>
    </source>
</evidence>
<proteinExistence type="inferred from homology"/>
<reference evidence="9" key="1">
    <citation type="submission" date="2018-06" db="EMBL/GenBank/DDBJ databases">
        <authorList>
            <person name="Zhirakovskaya E."/>
        </authorList>
    </citation>
    <scope>NUCLEOTIDE SEQUENCE</scope>
</reference>
<dbReference type="InterPro" id="IPR037294">
    <property type="entry name" value="ABC_BtuC-like"/>
</dbReference>
<dbReference type="SUPFAM" id="SSF81345">
    <property type="entry name" value="ABC transporter involved in vitamin B12 uptake, BtuC"/>
    <property type="match status" value="1"/>
</dbReference>
<organism evidence="9">
    <name type="scientific">hydrothermal vent metagenome</name>
    <dbReference type="NCBI Taxonomy" id="652676"/>
    <lineage>
        <taxon>unclassified sequences</taxon>
        <taxon>metagenomes</taxon>
        <taxon>ecological metagenomes</taxon>
    </lineage>
</organism>
<evidence type="ECO:0000256" key="8">
    <source>
        <dbReference type="SAM" id="Phobius"/>
    </source>
</evidence>
<comment type="subcellular location">
    <subcellularLocation>
        <location evidence="1">Cell membrane</location>
        <topology evidence="1">Multi-pass membrane protein</topology>
    </subcellularLocation>
</comment>
<dbReference type="AlphaFoldDB" id="A0A3B0ULN2"/>
<protein>
    <submittedName>
        <fullName evidence="9">Vitamin B12 ABC transporter, permease component BtuC</fullName>
    </submittedName>
</protein>
<evidence type="ECO:0000313" key="9">
    <source>
        <dbReference type="EMBL" id="VAW32061.1"/>
    </source>
</evidence>
<accession>A0A3B0ULN2</accession>
<gene>
    <name evidence="9" type="ORF">MNBD_CHLOROFLEXI01-284</name>
</gene>
<dbReference type="EMBL" id="UOEU01000317">
    <property type="protein sequence ID" value="VAW32061.1"/>
    <property type="molecule type" value="Genomic_DNA"/>
</dbReference>
<dbReference type="GO" id="GO:0005886">
    <property type="term" value="C:plasma membrane"/>
    <property type="evidence" value="ECO:0007669"/>
    <property type="project" value="UniProtKB-SubCell"/>
</dbReference>
<evidence type="ECO:0000256" key="7">
    <source>
        <dbReference type="ARBA" id="ARBA00023136"/>
    </source>
</evidence>
<comment type="similarity">
    <text evidence="2">Belongs to the binding-protein-dependent transport system permease family. FecCD subfamily.</text>
</comment>
<feature type="non-terminal residue" evidence="9">
    <location>
        <position position="82"/>
    </location>
</feature>
<dbReference type="Gene3D" id="1.10.3470.10">
    <property type="entry name" value="ABC transporter involved in vitamin B12 uptake, BtuC"/>
    <property type="match status" value="1"/>
</dbReference>
<evidence type="ECO:0000256" key="4">
    <source>
        <dbReference type="ARBA" id="ARBA00022475"/>
    </source>
</evidence>
<evidence type="ECO:0000256" key="6">
    <source>
        <dbReference type="ARBA" id="ARBA00022989"/>
    </source>
</evidence>
<feature type="transmembrane region" description="Helical" evidence="8">
    <location>
        <begin position="20"/>
        <end position="40"/>
    </location>
</feature>
<dbReference type="GO" id="GO:0022857">
    <property type="term" value="F:transmembrane transporter activity"/>
    <property type="evidence" value="ECO:0007669"/>
    <property type="project" value="InterPro"/>
</dbReference>
<keyword evidence="4" id="KW-1003">Cell membrane</keyword>
<name>A0A3B0ULN2_9ZZZZ</name>
<sequence length="82" mass="8819">MQNASTDPQTAVSNPNRQRLIMLILIGALIAIFLLSLFVGSVRIPLNDILHVLTGGAAQKEAWTIIVLKFRLPKAITAVLAG</sequence>
<keyword evidence="7 8" id="KW-0472">Membrane</keyword>
<keyword evidence="3" id="KW-0813">Transport</keyword>
<evidence type="ECO:0000256" key="5">
    <source>
        <dbReference type="ARBA" id="ARBA00022692"/>
    </source>
</evidence>
<keyword evidence="6 8" id="KW-1133">Transmembrane helix</keyword>
<keyword evidence="5 8" id="KW-0812">Transmembrane</keyword>
<dbReference type="Pfam" id="PF01032">
    <property type="entry name" value="FecCD"/>
    <property type="match status" value="1"/>
</dbReference>
<dbReference type="InterPro" id="IPR000522">
    <property type="entry name" value="ABC_transptr_permease_BtuC"/>
</dbReference>